<dbReference type="InterPro" id="IPR038078">
    <property type="entry name" value="PhoU-like_sf"/>
</dbReference>
<dbReference type="PANTHER" id="PTHR36536:SF3">
    <property type="entry name" value="UPF0111 PROTEIN HI_1603"/>
    <property type="match status" value="1"/>
</dbReference>
<accession>A0ABV2BTK3</accession>
<evidence type="ECO:0000313" key="3">
    <source>
        <dbReference type="Proteomes" id="UP001548189"/>
    </source>
</evidence>
<evidence type="ECO:0000256" key="1">
    <source>
        <dbReference type="ARBA" id="ARBA00008591"/>
    </source>
</evidence>
<reference evidence="2 3" key="1">
    <citation type="submission" date="2024-06" db="EMBL/GenBank/DDBJ databases">
        <authorList>
            <person name="Li F."/>
        </authorList>
    </citation>
    <scope>NUCLEOTIDE SEQUENCE [LARGE SCALE GENOMIC DNA]</scope>
    <source>
        <strain evidence="2 3">GXAS 311</strain>
    </source>
</reference>
<protein>
    <submittedName>
        <fullName evidence="2">TIGR00153 family protein</fullName>
    </submittedName>
</protein>
<dbReference type="Pfam" id="PF01865">
    <property type="entry name" value="PhoU_div"/>
    <property type="match status" value="1"/>
</dbReference>
<dbReference type="InterPro" id="IPR002727">
    <property type="entry name" value="DUF47"/>
</dbReference>
<comment type="caution">
    <text evidence="2">The sequence shown here is derived from an EMBL/GenBank/DDBJ whole genome shotgun (WGS) entry which is preliminary data.</text>
</comment>
<organism evidence="2 3">
    <name type="scientific">Aliikangiella maris</name>
    <dbReference type="NCBI Taxonomy" id="3162458"/>
    <lineage>
        <taxon>Bacteria</taxon>
        <taxon>Pseudomonadati</taxon>
        <taxon>Pseudomonadota</taxon>
        <taxon>Gammaproteobacteria</taxon>
        <taxon>Oceanospirillales</taxon>
        <taxon>Pleioneaceae</taxon>
        <taxon>Aliikangiella</taxon>
    </lineage>
</organism>
<dbReference type="NCBIfam" id="TIGR00153">
    <property type="entry name" value="TIGR00153 family protein"/>
    <property type="match status" value="1"/>
</dbReference>
<dbReference type="Proteomes" id="UP001548189">
    <property type="component" value="Unassembled WGS sequence"/>
</dbReference>
<gene>
    <name evidence="2" type="ORF">ABVT43_08950</name>
</gene>
<comment type="similarity">
    <text evidence="1">Belongs to the UPF0111 family.</text>
</comment>
<keyword evidence="3" id="KW-1185">Reference proteome</keyword>
<sequence length="223" mass="25355">MNPIIDLFASSPMKPMQTHMLKVQECVGKLPDFFEAVFAQDWEQVDTLQQLIRTLENEADELKKELRLHLPKGLFMPVSRTDLLALLSSQDKIANKAKDIAGLITGRKMAIPDAIRQEMKDYLSRSIDASLQASKAIQQLDELLETGFKGREVKIAEEMVLQLDEIENDVDLLQIDIRRKLFALEENLPAVNVIFLYQVIDWIGDIADRAQQVGGRLELLLAR</sequence>
<name>A0ABV2BTK3_9GAMM</name>
<evidence type="ECO:0000313" key="2">
    <source>
        <dbReference type="EMBL" id="MET1255250.1"/>
    </source>
</evidence>
<dbReference type="EMBL" id="JBEVCJ010000008">
    <property type="protein sequence ID" value="MET1255250.1"/>
    <property type="molecule type" value="Genomic_DNA"/>
</dbReference>
<dbReference type="RefSeq" id="WP_353895834.1">
    <property type="nucleotide sequence ID" value="NZ_JBEVCJ010000008.1"/>
</dbReference>
<dbReference type="InterPro" id="IPR018445">
    <property type="entry name" value="Put_Phosphate_transp_reg"/>
</dbReference>
<dbReference type="PANTHER" id="PTHR36536">
    <property type="entry name" value="UPF0111 PROTEIN HI_1603"/>
    <property type="match status" value="1"/>
</dbReference>
<dbReference type="Gene3D" id="1.20.58.220">
    <property type="entry name" value="Phosphate transport system protein phou homolog 2, domain 2"/>
    <property type="match status" value="1"/>
</dbReference>
<proteinExistence type="inferred from homology"/>
<dbReference type="SUPFAM" id="SSF109755">
    <property type="entry name" value="PhoU-like"/>
    <property type="match status" value="1"/>
</dbReference>